<evidence type="ECO:0000256" key="4">
    <source>
        <dbReference type="ARBA" id="ARBA00022884"/>
    </source>
</evidence>
<dbReference type="PANTHER" id="PTHR33398">
    <property type="entry name" value="30S RIBOSOMAL PROTEIN S20"/>
    <property type="match status" value="1"/>
</dbReference>
<name>A0A1H3HP33_9FIRM</name>
<reference evidence="9 10" key="1">
    <citation type="submission" date="2016-10" db="EMBL/GenBank/DDBJ databases">
        <authorList>
            <person name="de Groot N.N."/>
        </authorList>
    </citation>
    <scope>NUCLEOTIDE SEQUENCE [LARGE SCALE GENOMIC DNA]</scope>
    <source>
        <strain evidence="9 10">DSM 14045</strain>
    </source>
</reference>
<dbReference type="eggNOG" id="COG0268">
    <property type="taxonomic scope" value="Bacteria"/>
</dbReference>
<evidence type="ECO:0000256" key="3">
    <source>
        <dbReference type="ARBA" id="ARBA00022730"/>
    </source>
</evidence>
<dbReference type="RefSeq" id="WP_242871429.1">
    <property type="nucleotide sequence ID" value="NZ_FNPG01000009.1"/>
</dbReference>
<comment type="similarity">
    <text evidence="2 8">Belongs to the bacterial ribosomal protein bS20 family.</text>
</comment>
<dbReference type="GO" id="GO:0070181">
    <property type="term" value="F:small ribosomal subunit rRNA binding"/>
    <property type="evidence" value="ECO:0007669"/>
    <property type="project" value="TreeGrafter"/>
</dbReference>
<dbReference type="InterPro" id="IPR036510">
    <property type="entry name" value="Ribosomal_bS20_sf"/>
</dbReference>
<gene>
    <name evidence="8" type="primary">rpsT</name>
    <name evidence="9" type="ORF">SAMN02910414_00932</name>
</gene>
<comment type="function">
    <text evidence="1 8">Binds directly to 16S ribosomal RNA.</text>
</comment>
<dbReference type="HAMAP" id="MF_00500">
    <property type="entry name" value="Ribosomal_bS20"/>
    <property type="match status" value="1"/>
</dbReference>
<dbReference type="FunFam" id="1.20.58.110:FF:000001">
    <property type="entry name" value="30S ribosomal protein S20"/>
    <property type="match status" value="1"/>
</dbReference>
<evidence type="ECO:0000256" key="7">
    <source>
        <dbReference type="ARBA" id="ARBA00035136"/>
    </source>
</evidence>
<evidence type="ECO:0000256" key="1">
    <source>
        <dbReference type="ARBA" id="ARBA00003134"/>
    </source>
</evidence>
<dbReference type="SUPFAM" id="SSF46992">
    <property type="entry name" value="Ribosomal protein S20"/>
    <property type="match status" value="1"/>
</dbReference>
<keyword evidence="3 8" id="KW-0699">rRNA-binding</keyword>
<dbReference type="Proteomes" id="UP000183918">
    <property type="component" value="Unassembled WGS sequence"/>
</dbReference>
<dbReference type="PANTHER" id="PTHR33398:SF1">
    <property type="entry name" value="SMALL RIBOSOMAL SUBUNIT PROTEIN BS20C"/>
    <property type="match status" value="1"/>
</dbReference>
<dbReference type="NCBIfam" id="TIGR00029">
    <property type="entry name" value="S20"/>
    <property type="match status" value="1"/>
</dbReference>
<dbReference type="GO" id="GO:0005829">
    <property type="term" value="C:cytosol"/>
    <property type="evidence" value="ECO:0007669"/>
    <property type="project" value="TreeGrafter"/>
</dbReference>
<evidence type="ECO:0000256" key="2">
    <source>
        <dbReference type="ARBA" id="ARBA00007634"/>
    </source>
</evidence>
<dbReference type="Pfam" id="PF01649">
    <property type="entry name" value="Ribosomal_S20p"/>
    <property type="match status" value="1"/>
</dbReference>
<evidence type="ECO:0000256" key="8">
    <source>
        <dbReference type="HAMAP-Rule" id="MF_00500"/>
    </source>
</evidence>
<dbReference type="STRING" id="1122142.SAMN02910414_00932"/>
<evidence type="ECO:0000256" key="5">
    <source>
        <dbReference type="ARBA" id="ARBA00022980"/>
    </source>
</evidence>
<keyword evidence="10" id="KW-1185">Reference proteome</keyword>
<evidence type="ECO:0000313" key="10">
    <source>
        <dbReference type="Proteomes" id="UP000183918"/>
    </source>
</evidence>
<protein>
    <recommendedName>
        <fullName evidence="7 8">Small ribosomal subunit protein bS20</fullName>
    </recommendedName>
</protein>
<proteinExistence type="inferred from homology"/>
<sequence>MANIKSAKKRILVTEARTARNKSIKSAVKTSIKKVEATVAAKDKAAATVALKEAIATIEKAGSKGIYHKNNVARKVSRLTKMVNSVA</sequence>
<dbReference type="AlphaFoldDB" id="A0A1H3HP33"/>
<dbReference type="GO" id="GO:0003735">
    <property type="term" value="F:structural constituent of ribosome"/>
    <property type="evidence" value="ECO:0007669"/>
    <property type="project" value="InterPro"/>
</dbReference>
<organism evidence="9 10">
    <name type="scientific">Lachnobacterium bovis DSM 14045</name>
    <dbReference type="NCBI Taxonomy" id="1122142"/>
    <lineage>
        <taxon>Bacteria</taxon>
        <taxon>Bacillati</taxon>
        <taxon>Bacillota</taxon>
        <taxon>Clostridia</taxon>
        <taxon>Lachnospirales</taxon>
        <taxon>Lachnospiraceae</taxon>
        <taxon>Lachnobacterium</taxon>
    </lineage>
</organism>
<dbReference type="GO" id="GO:0015935">
    <property type="term" value="C:small ribosomal subunit"/>
    <property type="evidence" value="ECO:0007669"/>
    <property type="project" value="TreeGrafter"/>
</dbReference>
<dbReference type="EMBL" id="FNPG01000009">
    <property type="protein sequence ID" value="SDY17261.1"/>
    <property type="molecule type" value="Genomic_DNA"/>
</dbReference>
<dbReference type="Gene3D" id="1.20.58.110">
    <property type="entry name" value="Ribosomal protein S20"/>
    <property type="match status" value="1"/>
</dbReference>
<evidence type="ECO:0000256" key="6">
    <source>
        <dbReference type="ARBA" id="ARBA00023274"/>
    </source>
</evidence>
<keyword evidence="6 8" id="KW-0687">Ribonucleoprotein</keyword>
<accession>A0A1H3HP33</accession>
<keyword evidence="5 8" id="KW-0689">Ribosomal protein</keyword>
<keyword evidence="4 8" id="KW-0694">RNA-binding</keyword>
<dbReference type="InterPro" id="IPR002583">
    <property type="entry name" value="Ribosomal_bS20"/>
</dbReference>
<dbReference type="GO" id="GO:0006412">
    <property type="term" value="P:translation"/>
    <property type="evidence" value="ECO:0007669"/>
    <property type="project" value="UniProtKB-UniRule"/>
</dbReference>
<evidence type="ECO:0000313" key="9">
    <source>
        <dbReference type="EMBL" id="SDY17261.1"/>
    </source>
</evidence>